<feature type="region of interest" description="Disordered" evidence="1">
    <location>
        <begin position="49"/>
        <end position="68"/>
    </location>
</feature>
<protein>
    <submittedName>
        <fullName evidence="2">Uncharacterized protein</fullName>
    </submittedName>
</protein>
<gene>
    <name evidence="2" type="ORF">PtrM4_063380</name>
</gene>
<proteinExistence type="predicted"/>
<evidence type="ECO:0000313" key="3">
    <source>
        <dbReference type="Proteomes" id="UP000245464"/>
    </source>
</evidence>
<dbReference type="RefSeq" id="XP_065964249.1">
    <property type="nucleotide sequence ID" value="XM_066105622.1"/>
</dbReference>
<evidence type="ECO:0000313" key="2">
    <source>
        <dbReference type="EMBL" id="KAF7574714.1"/>
    </source>
</evidence>
<accession>A0A834S377</accession>
<sequence length="169" mass="19649">MRFQQLDKTGYTTHIRCLGTTNRIDPLNLLLRDLPTHVSFMCRSRRRRGRSLENLEPQLPMPTPSRPPLIKLNTRNPAFDPFLHSLHFLLRRLRRRPQNKLNNPRVTVLFTEITDRAQRQHLALHDTHAGSQFIRFFHRMRGDEEGATGCSDTEECTPHYAFGGCVHAA</sequence>
<dbReference type="GeneID" id="90955517"/>
<reference evidence="2" key="1">
    <citation type="journal article" date="2018" name="BMC Genomics">
        <title>Comparative genomics of the wheat fungal pathogen Pyrenophora tritici-repentis reveals chromosomal variations and genome plasticity.</title>
        <authorList>
            <person name="Moolhuijzen P."/>
            <person name="See P.T."/>
            <person name="Hane J.K."/>
            <person name="Shi G."/>
            <person name="Liu Z."/>
            <person name="Oliver R.P."/>
            <person name="Moffat C.S."/>
        </authorList>
    </citation>
    <scope>NUCLEOTIDE SEQUENCE [LARGE SCALE GENOMIC DNA]</scope>
    <source>
        <strain evidence="2">M4</strain>
    </source>
</reference>
<evidence type="ECO:0000256" key="1">
    <source>
        <dbReference type="SAM" id="MobiDB-lite"/>
    </source>
</evidence>
<dbReference type="EMBL" id="NQIK02000002">
    <property type="protein sequence ID" value="KAF7574714.1"/>
    <property type="molecule type" value="Genomic_DNA"/>
</dbReference>
<name>A0A834S377_9PLEO</name>
<dbReference type="Proteomes" id="UP000245464">
    <property type="component" value="Chromosome 2"/>
</dbReference>
<organism evidence="2 3">
    <name type="scientific">Pyrenophora tritici-repentis</name>
    <dbReference type="NCBI Taxonomy" id="45151"/>
    <lineage>
        <taxon>Eukaryota</taxon>
        <taxon>Fungi</taxon>
        <taxon>Dikarya</taxon>
        <taxon>Ascomycota</taxon>
        <taxon>Pezizomycotina</taxon>
        <taxon>Dothideomycetes</taxon>
        <taxon>Pleosporomycetidae</taxon>
        <taxon>Pleosporales</taxon>
        <taxon>Pleosporineae</taxon>
        <taxon>Pleosporaceae</taxon>
        <taxon>Pyrenophora</taxon>
    </lineage>
</organism>
<comment type="caution">
    <text evidence="2">The sequence shown here is derived from an EMBL/GenBank/DDBJ whole genome shotgun (WGS) entry which is preliminary data.</text>
</comment>
<dbReference type="AlphaFoldDB" id="A0A834S377"/>
<dbReference type="KEGG" id="ptrr:90955517"/>